<dbReference type="Gene3D" id="3.40.50.1820">
    <property type="entry name" value="alpha/beta hydrolase"/>
    <property type="match status" value="1"/>
</dbReference>
<dbReference type="InterPro" id="IPR000073">
    <property type="entry name" value="AB_hydrolase_1"/>
</dbReference>
<dbReference type="EMBL" id="CP017839">
    <property type="protein sequence ID" value="APB00430.1"/>
    <property type="molecule type" value="Genomic_DNA"/>
</dbReference>
<keyword evidence="2" id="KW-0378">Hydrolase</keyword>
<dbReference type="PANTHER" id="PTHR43433:SF5">
    <property type="entry name" value="AB HYDROLASE-1 DOMAIN-CONTAINING PROTEIN"/>
    <property type="match status" value="1"/>
</dbReference>
<dbReference type="KEGG" id="nsr:NS506_06394"/>
<gene>
    <name evidence="2" type="ORF">NS506_06394</name>
</gene>
<dbReference type="Pfam" id="PF12697">
    <property type="entry name" value="Abhydrolase_6"/>
    <property type="match status" value="1"/>
</dbReference>
<dbReference type="RefSeq" id="WP_071344431.1">
    <property type="nucleotide sequence ID" value="NZ_CP017839.1"/>
</dbReference>
<evidence type="ECO:0000313" key="3">
    <source>
        <dbReference type="Proteomes" id="UP000180166"/>
    </source>
</evidence>
<name>A0ABC8B2K7_9NOCA</name>
<feature type="domain" description="AB hydrolase-1" evidence="1">
    <location>
        <begin position="23"/>
        <end position="259"/>
    </location>
</feature>
<dbReference type="InterPro" id="IPR050471">
    <property type="entry name" value="AB_hydrolase"/>
</dbReference>
<proteinExistence type="predicted"/>
<dbReference type="Proteomes" id="UP000180166">
    <property type="component" value="Chromosome"/>
</dbReference>
<evidence type="ECO:0000259" key="1">
    <source>
        <dbReference type="Pfam" id="PF12697"/>
    </source>
</evidence>
<dbReference type="PANTHER" id="PTHR43433">
    <property type="entry name" value="HYDROLASE, ALPHA/BETA FOLD FAMILY PROTEIN"/>
    <property type="match status" value="1"/>
</dbReference>
<reference evidence="2 3" key="1">
    <citation type="submission" date="2016-10" db="EMBL/GenBank/DDBJ databases">
        <title>Genome sequence of Nocardia seriolae strain EM150506, isolated from Anguila japonica.</title>
        <authorList>
            <person name="Han H.-J."/>
        </authorList>
    </citation>
    <scope>NUCLEOTIDE SEQUENCE [LARGE SCALE GENOMIC DNA]</scope>
    <source>
        <strain evidence="2 3">EM150506</strain>
    </source>
</reference>
<organism evidence="2 3">
    <name type="scientific">Nocardia seriolae</name>
    <dbReference type="NCBI Taxonomy" id="37332"/>
    <lineage>
        <taxon>Bacteria</taxon>
        <taxon>Bacillati</taxon>
        <taxon>Actinomycetota</taxon>
        <taxon>Actinomycetes</taxon>
        <taxon>Mycobacteriales</taxon>
        <taxon>Nocardiaceae</taxon>
        <taxon>Nocardia</taxon>
    </lineage>
</organism>
<dbReference type="GO" id="GO:0016787">
    <property type="term" value="F:hydrolase activity"/>
    <property type="evidence" value="ECO:0007669"/>
    <property type="project" value="UniProtKB-KW"/>
</dbReference>
<dbReference type="AlphaFoldDB" id="A0ABC8B2K7"/>
<dbReference type="SUPFAM" id="SSF53474">
    <property type="entry name" value="alpha/beta-Hydrolases"/>
    <property type="match status" value="1"/>
</dbReference>
<sequence length="267" mass="27947">MHTVTSADGTTIAYHRAGNGPAIVFLPGAFNDSDTCAPLAEQLRDRYTVIRPHRRGRGASTDAIAPADAAGYDPRREIEDLDAVLADIGGSAAVFGFSSGAILALRAAVAGSRITRLALYEPPFALAGLSGHTPQRLPERLADLIARGERGAAVELMQLEGIGLPAELIAQVRQSPLWPRLEAIAQTVVYDAAICRPPNLPTPAMAELTIPALVLSSPESWPGVRSASEALPARLPDARYVAVPGGVDHGIPAEATAKVLDAFLTEG</sequence>
<evidence type="ECO:0000313" key="2">
    <source>
        <dbReference type="EMBL" id="APB00430.1"/>
    </source>
</evidence>
<protein>
    <submittedName>
        <fullName evidence="2">Hydrolase</fullName>
    </submittedName>
</protein>
<accession>A0ABC8B2K7</accession>
<dbReference type="InterPro" id="IPR029058">
    <property type="entry name" value="AB_hydrolase_fold"/>
</dbReference>